<organism evidence="1 2">
    <name type="scientific">Larkinella rosea</name>
    <dbReference type="NCBI Taxonomy" id="2025312"/>
    <lineage>
        <taxon>Bacteria</taxon>
        <taxon>Pseudomonadati</taxon>
        <taxon>Bacteroidota</taxon>
        <taxon>Cytophagia</taxon>
        <taxon>Cytophagales</taxon>
        <taxon>Spirosomataceae</taxon>
        <taxon>Larkinella</taxon>
    </lineage>
</organism>
<dbReference type="EMBL" id="RQJO01000008">
    <property type="protein sequence ID" value="RRB04859.1"/>
    <property type="molecule type" value="Genomic_DNA"/>
</dbReference>
<gene>
    <name evidence="1" type="ORF">EHT25_15475</name>
</gene>
<dbReference type="Proteomes" id="UP000271925">
    <property type="component" value="Unassembled WGS sequence"/>
</dbReference>
<keyword evidence="2" id="KW-1185">Reference proteome</keyword>
<name>A0A3P1BVD6_9BACT</name>
<proteinExistence type="predicted"/>
<dbReference type="AlphaFoldDB" id="A0A3P1BVD6"/>
<protein>
    <submittedName>
        <fullName evidence="1">Uncharacterized protein</fullName>
    </submittedName>
</protein>
<sequence>MKNILLVSLIGLLLNCDNKKIGVPQLPGCGNFMALKNKKEWSAASTATFSNRDSINVMVEECGTFRTSGEVDWLSINQLPAKPGTYPLQPIHWDALNGTPLSAWIYTRLGDNSTGDRYNLISSKTEKNEVTIDAYNPSSHELEGHLNATFVIDPESDSPGRSRPDTIRIQDAIFSVVVNGAI</sequence>
<dbReference type="OrthoDB" id="944420at2"/>
<reference evidence="1 2" key="1">
    <citation type="submission" date="2018-11" db="EMBL/GenBank/DDBJ databases">
        <authorList>
            <person name="Zhou Z."/>
            <person name="Wang G."/>
        </authorList>
    </citation>
    <scope>NUCLEOTIDE SEQUENCE [LARGE SCALE GENOMIC DNA]</scope>
    <source>
        <strain evidence="1 2">KCTC52004</strain>
    </source>
</reference>
<accession>A0A3P1BVD6</accession>
<comment type="caution">
    <text evidence="1">The sequence shown here is derived from an EMBL/GenBank/DDBJ whole genome shotgun (WGS) entry which is preliminary data.</text>
</comment>
<dbReference type="RefSeq" id="WP_124875970.1">
    <property type="nucleotide sequence ID" value="NZ_RQJO01000008.1"/>
</dbReference>
<evidence type="ECO:0000313" key="2">
    <source>
        <dbReference type="Proteomes" id="UP000271925"/>
    </source>
</evidence>
<evidence type="ECO:0000313" key="1">
    <source>
        <dbReference type="EMBL" id="RRB04859.1"/>
    </source>
</evidence>